<protein>
    <submittedName>
        <fullName evidence="2">Arginase</fullName>
        <ecNumber evidence="2">3.5.3.1</ecNumber>
    </submittedName>
</protein>
<sequence length="33" mass="3552">GYLRGPDGPRPGPSWGGHGAERHPLRAHGGRHR</sequence>
<accession>A0A6J4NH72</accession>
<evidence type="ECO:0000313" key="2">
    <source>
        <dbReference type="EMBL" id="CAA9387116.1"/>
    </source>
</evidence>
<gene>
    <name evidence="2" type="ORF">AVDCRST_MAG01-01-307</name>
</gene>
<feature type="non-terminal residue" evidence="2">
    <location>
        <position position="1"/>
    </location>
</feature>
<reference evidence="2" key="1">
    <citation type="submission" date="2020-02" db="EMBL/GenBank/DDBJ databases">
        <authorList>
            <person name="Meier V. D."/>
        </authorList>
    </citation>
    <scope>NUCLEOTIDE SEQUENCE</scope>
    <source>
        <strain evidence="2">AVDCRST_MAG01</strain>
    </source>
</reference>
<keyword evidence="2" id="KW-0378">Hydrolase</keyword>
<dbReference type="EMBL" id="CADCUW010000045">
    <property type="protein sequence ID" value="CAA9387116.1"/>
    <property type="molecule type" value="Genomic_DNA"/>
</dbReference>
<name>A0A6J4NH72_9ACTN</name>
<dbReference type="GO" id="GO:0004053">
    <property type="term" value="F:arginase activity"/>
    <property type="evidence" value="ECO:0007669"/>
    <property type="project" value="UniProtKB-EC"/>
</dbReference>
<proteinExistence type="predicted"/>
<evidence type="ECO:0000256" key="1">
    <source>
        <dbReference type="SAM" id="MobiDB-lite"/>
    </source>
</evidence>
<dbReference type="EC" id="3.5.3.1" evidence="2"/>
<dbReference type="AlphaFoldDB" id="A0A6J4NH72"/>
<organism evidence="2">
    <name type="scientific">uncultured Rubrobacteraceae bacterium</name>
    <dbReference type="NCBI Taxonomy" id="349277"/>
    <lineage>
        <taxon>Bacteria</taxon>
        <taxon>Bacillati</taxon>
        <taxon>Actinomycetota</taxon>
        <taxon>Rubrobacteria</taxon>
        <taxon>Rubrobacterales</taxon>
        <taxon>Rubrobacteraceae</taxon>
        <taxon>environmental samples</taxon>
    </lineage>
</organism>
<feature type="region of interest" description="Disordered" evidence="1">
    <location>
        <begin position="1"/>
        <end position="33"/>
    </location>
</feature>
<feature type="non-terminal residue" evidence="2">
    <location>
        <position position="33"/>
    </location>
</feature>